<dbReference type="Proteomes" id="UP000515563">
    <property type="component" value="Chromosome"/>
</dbReference>
<reference evidence="2 3" key="2">
    <citation type="journal article" date="2020" name="Microbiol. Resour. Announc.">
        <title>Antarctic desert soil bacteria exhibit high novel natural product potential, evaluated through long-read genome sequencing and comparative genomics.</title>
        <authorList>
            <person name="Benaud N."/>
            <person name="Edwards R.J."/>
            <person name="Amos T.G."/>
            <person name="D'Agostino P.M."/>
            <person name="Gutierrez-Chavez C."/>
            <person name="Montgomery K."/>
            <person name="Nicetic I."/>
            <person name="Ferrari B.C."/>
        </authorList>
    </citation>
    <scope>NUCLEOTIDE SEQUENCE [LARGE SCALE GENOMIC DNA]</scope>
    <source>
        <strain evidence="2 3">SPB151</strain>
    </source>
</reference>
<feature type="domain" description="AB hydrolase-1" evidence="1">
    <location>
        <begin position="26"/>
        <end position="217"/>
    </location>
</feature>
<sequence length="234" mass="23981">MTDVEFAIDRDDVVLRGTGTGRGPTVLLLHAGGERRQVWDPVASVLRHHGLRPVAFDQRGHGETGGPPGTLLELAGDVRAMIASLEGPVAVVGASLGGLAAVAALADPSTADKMSGLVLVDVVPDPDPAGTRSWLDRQGLGAGRHALIDDLLGRGPELRAVVAATDVPVVLVRGGTDSPVTDRDASRLLAANPRVRVTSIPDAGHLVARDAPLALAAIIVETTSQWADAAAQSG</sequence>
<keyword evidence="2" id="KW-0378">Hydrolase</keyword>
<evidence type="ECO:0000313" key="2">
    <source>
        <dbReference type="EMBL" id="QNE21420.1"/>
    </source>
</evidence>
<dbReference type="Gene3D" id="3.40.50.1820">
    <property type="entry name" value="alpha/beta hydrolase"/>
    <property type="match status" value="2"/>
</dbReference>
<dbReference type="InterPro" id="IPR050228">
    <property type="entry name" value="Carboxylesterase_BioH"/>
</dbReference>
<dbReference type="InterPro" id="IPR029058">
    <property type="entry name" value="AB_hydrolase_fold"/>
</dbReference>
<evidence type="ECO:0000313" key="3">
    <source>
        <dbReference type="Proteomes" id="UP000515563"/>
    </source>
</evidence>
<dbReference type="Pfam" id="PF12697">
    <property type="entry name" value="Abhydrolase_6"/>
    <property type="match status" value="1"/>
</dbReference>
<dbReference type="AlphaFoldDB" id="A0A7G6X5A5"/>
<dbReference type="KEGG" id="kqi:F1D05_30220"/>
<reference evidence="3" key="1">
    <citation type="submission" date="2019-09" db="EMBL/GenBank/DDBJ databases">
        <title>Antimicrobial potential of Antarctic Bacteria.</title>
        <authorList>
            <person name="Benaud N."/>
            <person name="Edwards R.J."/>
            <person name="Ferrari B.C."/>
        </authorList>
    </citation>
    <scope>NUCLEOTIDE SEQUENCE [LARGE SCALE GENOMIC DNA]</scope>
    <source>
        <strain evidence="3">SPB151</strain>
    </source>
</reference>
<proteinExistence type="predicted"/>
<gene>
    <name evidence="2" type="ORF">F1D05_30220</name>
</gene>
<name>A0A7G6X5A5_9ACTN</name>
<dbReference type="EMBL" id="CP043661">
    <property type="protein sequence ID" value="QNE21420.1"/>
    <property type="molecule type" value="Genomic_DNA"/>
</dbReference>
<organism evidence="2 3">
    <name type="scientific">Kribbella qitaiheensis</name>
    <dbReference type="NCBI Taxonomy" id="1544730"/>
    <lineage>
        <taxon>Bacteria</taxon>
        <taxon>Bacillati</taxon>
        <taxon>Actinomycetota</taxon>
        <taxon>Actinomycetes</taxon>
        <taxon>Propionibacteriales</taxon>
        <taxon>Kribbellaceae</taxon>
        <taxon>Kribbella</taxon>
    </lineage>
</organism>
<accession>A0A7G6X5A5</accession>
<dbReference type="InterPro" id="IPR000073">
    <property type="entry name" value="AB_hydrolase_1"/>
</dbReference>
<dbReference type="GO" id="GO:0016787">
    <property type="term" value="F:hydrolase activity"/>
    <property type="evidence" value="ECO:0007669"/>
    <property type="project" value="UniProtKB-KW"/>
</dbReference>
<dbReference type="SUPFAM" id="SSF53474">
    <property type="entry name" value="alpha/beta-Hydrolases"/>
    <property type="match status" value="1"/>
</dbReference>
<evidence type="ECO:0000259" key="1">
    <source>
        <dbReference type="Pfam" id="PF12697"/>
    </source>
</evidence>
<dbReference type="PANTHER" id="PTHR43194">
    <property type="entry name" value="HYDROLASE ALPHA/BETA FOLD FAMILY"/>
    <property type="match status" value="1"/>
</dbReference>
<dbReference type="PANTHER" id="PTHR43194:SF2">
    <property type="entry name" value="PEROXISOMAL MEMBRANE PROTEIN LPX1"/>
    <property type="match status" value="1"/>
</dbReference>
<dbReference type="RefSeq" id="WP_185443822.1">
    <property type="nucleotide sequence ID" value="NZ_CP043661.1"/>
</dbReference>
<protein>
    <submittedName>
        <fullName evidence="2">Alpha/beta hydrolase</fullName>
    </submittedName>
</protein>
<keyword evidence="3" id="KW-1185">Reference proteome</keyword>